<feature type="region of interest" description="Disordered" evidence="1">
    <location>
        <begin position="703"/>
        <end position="927"/>
    </location>
</feature>
<dbReference type="SUPFAM" id="SSF48371">
    <property type="entry name" value="ARM repeat"/>
    <property type="match status" value="1"/>
</dbReference>
<dbReference type="InterPro" id="IPR000719">
    <property type="entry name" value="Prot_kinase_dom"/>
</dbReference>
<gene>
    <name evidence="3" type="ORF">DMC30DRAFT_366775</name>
</gene>
<evidence type="ECO:0000313" key="4">
    <source>
        <dbReference type="Proteomes" id="UP000311382"/>
    </source>
</evidence>
<dbReference type="InterPro" id="IPR016024">
    <property type="entry name" value="ARM-type_fold"/>
</dbReference>
<accession>A0A5C5FTK6</accession>
<feature type="compositionally biased region" description="Pro residues" evidence="1">
    <location>
        <begin position="873"/>
        <end position="893"/>
    </location>
</feature>
<comment type="caution">
    <text evidence="3">The sequence shown here is derived from an EMBL/GenBank/DDBJ whole genome shotgun (WGS) entry which is preliminary data.</text>
</comment>
<dbReference type="AlphaFoldDB" id="A0A5C5FTK6"/>
<dbReference type="Gene3D" id="3.30.200.20">
    <property type="entry name" value="Phosphorylase Kinase, domain 1"/>
    <property type="match status" value="1"/>
</dbReference>
<dbReference type="GO" id="GO:0005524">
    <property type="term" value="F:ATP binding"/>
    <property type="evidence" value="ECO:0007669"/>
    <property type="project" value="InterPro"/>
</dbReference>
<dbReference type="Proteomes" id="UP000311382">
    <property type="component" value="Unassembled WGS sequence"/>
</dbReference>
<reference evidence="3 4" key="1">
    <citation type="submission" date="2019-03" db="EMBL/GenBank/DDBJ databases">
        <title>Rhodosporidium diobovatum UCD-FST 08-225 genome sequencing, assembly, and annotation.</title>
        <authorList>
            <person name="Fakankun I.U."/>
            <person name="Fristensky B."/>
            <person name="Levin D.B."/>
        </authorList>
    </citation>
    <scope>NUCLEOTIDE SEQUENCE [LARGE SCALE GENOMIC DNA]</scope>
    <source>
        <strain evidence="3 4">UCD-FST 08-225</strain>
    </source>
</reference>
<dbReference type="InterPro" id="IPR051177">
    <property type="entry name" value="CIK-Related_Protein"/>
</dbReference>
<name>A0A5C5FTK6_9BASI</name>
<keyword evidence="4" id="KW-1185">Reference proteome</keyword>
<sequence length="927" mass="98691">MELASALFSSAASSLAAVQKGSLASSYSLDHAVPPLHVGVWKVVRARHTSNSKLVSIWSADKSTLLNPAAHASGNPVASRRGGGGGTRDRERDHERLKLAVDVLKKEASSLSRLRHPCILEMAEPMEETRSTITFATEPVTASLRHAIAASDAAHDPSGRAAYRAPSTQDLELDEVEVQKGLSQLGKGLQFLHESAKLVHGNLTPDAVLINAKGDWKLSGFGQSRYLFDPQGGAPARWEFLAFDPDSPPSCQRDYDYVAPEYALDESPPAPSNDMYSLGCLLHAIHTHTGPPFSNRHSLPKLRTNLEEGLALVSSQWRRLPADVQEVLGSLVTRYPNRRLTARQFLESRYFEGLLVGTLRFLERDSFAAKSSEAQASFLKGLVSVLPSFSDKVVRRKILPSLLEETRKANLIPFLLPNVLYIASRMTPDDFRLEVLPALKPLFAIKDPPQAVVALIENMATFHAKCSPSVFREEVMPLIYYALESDNPVVLEKALRAVPDLCESLDYTTVKQTLFPKITTVFSRTTVLSVKVNTLICFHSMIKILDKFTLTEKLVPLLAKIKTKEPSVMIATLAVHEEMGKKCEIEAIATLILPQLWAMSIGPLLNVDHFARFMSVIKQLSTRVEAEHSRHLAELKRLEESSGAGAGAGALNGPANTGRGAISAAAVTDFESLVRGSVNGTRVEGLAAGRGGQVDIFADESPTLTPMQTGMASPPLPALPASPSFSTPSGFAPSSSSTSTSTYTAQQPLRPSISSHTSSSLGARPLGSPSFAPPPRATPLATAPAPAPAPAPRGGALRSFAPLQPGPSRTVTSSSLASSTSSSAAANYNLSLSTTTPSSSGLPPLQPTASSLFSSSSSASSAAPAWNRIPSLSPSPAPSPSPSPSPAAFPPGYNPAGALQPTVVQRAGAPPKGAMDFGNWADLDPLK</sequence>
<dbReference type="SMART" id="SM00220">
    <property type="entry name" value="S_TKc"/>
    <property type="match status" value="1"/>
</dbReference>
<dbReference type="Gene3D" id="1.25.10.10">
    <property type="entry name" value="Leucine-rich Repeat Variant"/>
    <property type="match status" value="1"/>
</dbReference>
<feature type="region of interest" description="Disordered" evidence="1">
    <location>
        <begin position="68"/>
        <end position="93"/>
    </location>
</feature>
<dbReference type="InterPro" id="IPR011989">
    <property type="entry name" value="ARM-like"/>
</dbReference>
<dbReference type="OrthoDB" id="79687at2759"/>
<evidence type="ECO:0000256" key="1">
    <source>
        <dbReference type="SAM" id="MobiDB-lite"/>
    </source>
</evidence>
<dbReference type="CDD" id="cd14011">
    <property type="entry name" value="PK_SCY1_like"/>
    <property type="match status" value="1"/>
</dbReference>
<evidence type="ECO:0000259" key="2">
    <source>
        <dbReference type="PROSITE" id="PS50011"/>
    </source>
</evidence>
<dbReference type="STRING" id="5288.A0A5C5FTK6"/>
<organism evidence="3 4">
    <name type="scientific">Rhodotorula diobovata</name>
    <dbReference type="NCBI Taxonomy" id="5288"/>
    <lineage>
        <taxon>Eukaryota</taxon>
        <taxon>Fungi</taxon>
        <taxon>Dikarya</taxon>
        <taxon>Basidiomycota</taxon>
        <taxon>Pucciniomycotina</taxon>
        <taxon>Microbotryomycetes</taxon>
        <taxon>Sporidiobolales</taxon>
        <taxon>Sporidiobolaceae</taxon>
        <taxon>Rhodotorula</taxon>
    </lineage>
</organism>
<feature type="compositionally biased region" description="Polar residues" evidence="1">
    <location>
        <begin position="743"/>
        <end position="761"/>
    </location>
</feature>
<dbReference type="InterPro" id="IPR011009">
    <property type="entry name" value="Kinase-like_dom_sf"/>
</dbReference>
<dbReference type="GO" id="GO:0004672">
    <property type="term" value="F:protein kinase activity"/>
    <property type="evidence" value="ECO:0007669"/>
    <property type="project" value="InterPro"/>
</dbReference>
<protein>
    <recommendedName>
        <fullName evidence="2">Protein kinase domain-containing protein</fullName>
    </recommendedName>
</protein>
<feature type="compositionally biased region" description="Low complexity" evidence="1">
    <location>
        <begin position="812"/>
        <end position="872"/>
    </location>
</feature>
<proteinExistence type="predicted"/>
<dbReference type="Gene3D" id="1.10.510.10">
    <property type="entry name" value="Transferase(Phosphotransferase) domain 1"/>
    <property type="match status" value="1"/>
</dbReference>
<dbReference type="PANTHER" id="PTHR12984:SF6">
    <property type="entry name" value="SCY1-LIKE PROTEIN 2"/>
    <property type="match status" value="1"/>
</dbReference>
<dbReference type="PROSITE" id="PS50011">
    <property type="entry name" value="PROTEIN_KINASE_DOM"/>
    <property type="match status" value="1"/>
</dbReference>
<dbReference type="SUPFAM" id="SSF56112">
    <property type="entry name" value="Protein kinase-like (PK-like)"/>
    <property type="match status" value="1"/>
</dbReference>
<feature type="compositionally biased region" description="Low complexity" evidence="1">
    <location>
        <begin position="721"/>
        <end position="742"/>
    </location>
</feature>
<dbReference type="Pfam" id="PF00069">
    <property type="entry name" value="Pkinase"/>
    <property type="match status" value="1"/>
</dbReference>
<dbReference type="EMBL" id="SOZI01000100">
    <property type="protein sequence ID" value="TNY19314.1"/>
    <property type="molecule type" value="Genomic_DNA"/>
</dbReference>
<evidence type="ECO:0000313" key="3">
    <source>
        <dbReference type="EMBL" id="TNY19314.1"/>
    </source>
</evidence>
<feature type="domain" description="Protein kinase" evidence="2">
    <location>
        <begin position="12"/>
        <end position="351"/>
    </location>
</feature>
<dbReference type="PANTHER" id="PTHR12984">
    <property type="entry name" value="SCY1-RELATED S/T PROTEIN KINASE-LIKE"/>
    <property type="match status" value="1"/>
</dbReference>